<dbReference type="SUPFAM" id="SSF52218">
    <property type="entry name" value="Flavoproteins"/>
    <property type="match status" value="1"/>
</dbReference>
<proteinExistence type="predicted"/>
<gene>
    <name evidence="2" type="ORF">T23_10640</name>
</gene>
<evidence type="ECO:0000259" key="1">
    <source>
        <dbReference type="Pfam" id="PF12641"/>
    </source>
</evidence>
<dbReference type="EMBL" id="AP028127">
    <property type="protein sequence ID" value="BEH90962.1"/>
    <property type="molecule type" value="Genomic_DNA"/>
</dbReference>
<sequence>MTYSIVYSSVTGNTEQLAQAIQQAVGATYCGKPSDEALAADTIFIGFWSTRYSCGADIQAFMKQLSGKKVFLFGTAGFGDTKEFYEKILESAQTHLPASNELIGSYMCLGKVTDKMQTHIKEGAPELYAEIKEVLAEAAHHPNQADLDELVASVKKALTK</sequence>
<name>A0ABN6ZAQ4_9FIRM</name>
<reference evidence="2" key="1">
    <citation type="journal article" date="2024" name="Int. J. Syst. Evol. Microbiol.">
        <title>Turicibacter faecis sp. nov., isolated from faeces of heart failure mouse model.</title>
        <authorList>
            <person name="Imamura Y."/>
            <person name="Motooka D."/>
            <person name="Nakajima Y."/>
            <person name="Ito S."/>
            <person name="Kitakaze M."/>
            <person name="Iida T."/>
            <person name="Nakamura S."/>
        </authorList>
    </citation>
    <scope>NUCLEOTIDE SEQUENCE</scope>
    <source>
        <strain evidence="2">TC023</strain>
    </source>
</reference>
<evidence type="ECO:0000313" key="3">
    <source>
        <dbReference type="Proteomes" id="UP001432099"/>
    </source>
</evidence>
<accession>A0ABN6ZAQ4</accession>
<dbReference type="InterPro" id="IPR008254">
    <property type="entry name" value="Flavodoxin/NO_synth"/>
</dbReference>
<dbReference type="InterPro" id="IPR029039">
    <property type="entry name" value="Flavoprotein-like_sf"/>
</dbReference>
<evidence type="ECO:0000313" key="2">
    <source>
        <dbReference type="EMBL" id="BEH90962.1"/>
    </source>
</evidence>
<dbReference type="RefSeq" id="WP_161831257.1">
    <property type="nucleotide sequence ID" value="NZ_AP028127.1"/>
</dbReference>
<organism evidence="2 3">
    <name type="scientific">Turicibacter faecis</name>
    <dbReference type="NCBI Taxonomy" id="2963365"/>
    <lineage>
        <taxon>Bacteria</taxon>
        <taxon>Bacillati</taxon>
        <taxon>Bacillota</taxon>
        <taxon>Erysipelotrichia</taxon>
        <taxon>Erysipelotrichales</taxon>
        <taxon>Turicibacteraceae</taxon>
        <taxon>Turicibacter</taxon>
    </lineage>
</organism>
<dbReference type="Proteomes" id="UP001432099">
    <property type="component" value="Chromosome"/>
</dbReference>
<keyword evidence="3" id="KW-1185">Reference proteome</keyword>
<dbReference type="Pfam" id="PF12641">
    <property type="entry name" value="Flavodoxin_3"/>
    <property type="match status" value="1"/>
</dbReference>
<dbReference type="Gene3D" id="3.40.50.360">
    <property type="match status" value="1"/>
</dbReference>
<feature type="domain" description="Flavodoxin-like" evidence="1">
    <location>
        <begin position="5"/>
        <end position="151"/>
    </location>
</feature>
<protein>
    <submittedName>
        <fullName evidence="2">Flavodoxin</fullName>
    </submittedName>
</protein>